<keyword evidence="9" id="KW-0511">Multifunctional enzyme</keyword>
<evidence type="ECO:0000256" key="11">
    <source>
        <dbReference type="ARBA" id="ARBA00025652"/>
    </source>
</evidence>
<dbReference type="eggNOG" id="KOG2875">
    <property type="taxonomic scope" value="Eukaryota"/>
</dbReference>
<dbReference type="Pfam" id="PF07934">
    <property type="entry name" value="OGG_N"/>
    <property type="match status" value="1"/>
</dbReference>
<protein>
    <recommendedName>
        <fullName evidence="13">N-glycosylase/DNA lyase</fullName>
        <ecNumber evidence="3">4.2.99.18</ecNumber>
    </recommendedName>
</protein>
<reference evidence="15 16" key="1">
    <citation type="journal article" date="2004" name="Science">
        <title>The Ashbya gossypii genome as a tool for mapping the ancient Saccharomyces cerevisiae genome.</title>
        <authorList>
            <person name="Dietrich F.S."/>
            <person name="Voegeli S."/>
            <person name="Brachat S."/>
            <person name="Lerch A."/>
            <person name="Gates K."/>
            <person name="Steiner S."/>
            <person name="Mohr C."/>
            <person name="Pohlmann R."/>
            <person name="Luedi P."/>
            <person name="Choi S."/>
            <person name="Wing R.A."/>
            <person name="Flavier A."/>
            <person name="Gaffney T.D."/>
            <person name="Philippsen P."/>
        </authorList>
    </citation>
    <scope>NUCLEOTIDE SEQUENCE [LARGE SCALE GENOMIC DNA]</scope>
    <source>
        <strain evidence="16">ATCC 10895 / CBS 109.51 / FGSC 9923 / NRRL Y-1056</strain>
    </source>
</reference>
<dbReference type="InterPro" id="IPR011257">
    <property type="entry name" value="DNA_glycosylase"/>
</dbReference>
<comment type="catalytic activity">
    <reaction evidence="12">
        <text>2'-deoxyribonucleotide-(2'-deoxyribose 5'-phosphate)-2'-deoxyribonucleotide-DNA = a 3'-end 2'-deoxyribonucleotide-(2,3-dehydro-2,3-deoxyribose 5'-phosphate)-DNA + a 5'-end 5'-phospho-2'-deoxyribonucleoside-DNA + H(+)</text>
        <dbReference type="Rhea" id="RHEA:66592"/>
        <dbReference type="Rhea" id="RHEA-COMP:13180"/>
        <dbReference type="Rhea" id="RHEA-COMP:16897"/>
        <dbReference type="Rhea" id="RHEA-COMP:17067"/>
        <dbReference type="ChEBI" id="CHEBI:15378"/>
        <dbReference type="ChEBI" id="CHEBI:136412"/>
        <dbReference type="ChEBI" id="CHEBI:157695"/>
        <dbReference type="ChEBI" id="CHEBI:167181"/>
        <dbReference type="EC" id="4.2.99.18"/>
    </reaction>
</comment>
<dbReference type="AlphaFoldDB" id="Q756Y7"/>
<dbReference type="GO" id="GO:0003684">
    <property type="term" value="F:damaged DNA binding"/>
    <property type="evidence" value="ECO:0007669"/>
    <property type="project" value="InterPro"/>
</dbReference>
<evidence type="ECO:0000256" key="6">
    <source>
        <dbReference type="ARBA" id="ARBA00023204"/>
    </source>
</evidence>
<evidence type="ECO:0000256" key="3">
    <source>
        <dbReference type="ARBA" id="ARBA00012720"/>
    </source>
</evidence>
<dbReference type="Proteomes" id="UP000000591">
    <property type="component" value="Chromosome V"/>
</dbReference>
<gene>
    <name evidence="15" type="ORF">AGOS_AER127C</name>
</gene>
<dbReference type="EC" id="4.2.99.18" evidence="3"/>
<evidence type="ECO:0000256" key="5">
    <source>
        <dbReference type="ARBA" id="ARBA00022801"/>
    </source>
</evidence>
<dbReference type="OrthoDB" id="238681at2759"/>
<keyword evidence="5" id="KW-0378">Hydrolase</keyword>
<organism evidence="15 16">
    <name type="scientific">Eremothecium gossypii (strain ATCC 10895 / CBS 109.51 / FGSC 9923 / NRRL Y-1056)</name>
    <name type="common">Yeast</name>
    <name type="synonym">Ashbya gossypii</name>
    <dbReference type="NCBI Taxonomy" id="284811"/>
    <lineage>
        <taxon>Eukaryota</taxon>
        <taxon>Fungi</taxon>
        <taxon>Dikarya</taxon>
        <taxon>Ascomycota</taxon>
        <taxon>Saccharomycotina</taxon>
        <taxon>Saccharomycetes</taxon>
        <taxon>Saccharomycetales</taxon>
        <taxon>Saccharomycetaceae</taxon>
        <taxon>Eremothecium</taxon>
    </lineage>
</organism>
<dbReference type="Gene3D" id="3.30.310.40">
    <property type="match status" value="1"/>
</dbReference>
<keyword evidence="7" id="KW-0456">Lyase</keyword>
<dbReference type="InParanoid" id="Q756Y7"/>
<evidence type="ECO:0000256" key="2">
    <source>
        <dbReference type="ARBA" id="ARBA00010679"/>
    </source>
</evidence>
<dbReference type="FunFam" id="1.10.1670.10:FF:000025">
    <property type="entry name" value="Ogg1p"/>
    <property type="match status" value="1"/>
</dbReference>
<accession>Q756Y7</accession>
<evidence type="ECO:0000256" key="10">
    <source>
        <dbReference type="ARBA" id="ARBA00023295"/>
    </source>
</evidence>
<dbReference type="GO" id="GO:0006285">
    <property type="term" value="P:base-excision repair, AP site formation"/>
    <property type="evidence" value="ECO:0000318"/>
    <property type="project" value="GO_Central"/>
</dbReference>
<dbReference type="GO" id="GO:0006289">
    <property type="term" value="P:nucleotide-excision repair"/>
    <property type="evidence" value="ECO:0007669"/>
    <property type="project" value="InterPro"/>
</dbReference>
<comment type="subcellular location">
    <subcellularLocation>
        <location evidence="1">Nucleus</location>
    </subcellularLocation>
</comment>
<dbReference type="RefSeq" id="NP_984986.1">
    <property type="nucleotide sequence ID" value="NM_210340.1"/>
</dbReference>
<evidence type="ECO:0000256" key="7">
    <source>
        <dbReference type="ARBA" id="ARBA00023239"/>
    </source>
</evidence>
<keyword evidence="6" id="KW-0234">DNA repair</keyword>
<dbReference type="InterPro" id="IPR003265">
    <property type="entry name" value="HhH-GPD_domain"/>
</dbReference>
<dbReference type="Pfam" id="PF00730">
    <property type="entry name" value="HhH-GPD"/>
    <property type="match status" value="1"/>
</dbReference>
<dbReference type="SUPFAM" id="SSF48150">
    <property type="entry name" value="DNA-glycosylase"/>
    <property type="match status" value="1"/>
</dbReference>
<dbReference type="PANTHER" id="PTHR10242">
    <property type="entry name" value="8-OXOGUANINE DNA GLYCOSYLASE"/>
    <property type="match status" value="1"/>
</dbReference>
<evidence type="ECO:0000256" key="8">
    <source>
        <dbReference type="ARBA" id="ARBA00023242"/>
    </source>
</evidence>
<dbReference type="GeneID" id="4621192"/>
<evidence type="ECO:0000256" key="13">
    <source>
        <dbReference type="ARBA" id="ARBA00073127"/>
    </source>
</evidence>
<dbReference type="PANTHER" id="PTHR10242:SF2">
    <property type="entry name" value="N-GLYCOSYLASE_DNA LYASE"/>
    <property type="match status" value="1"/>
</dbReference>
<dbReference type="Gene3D" id="1.10.1670.10">
    <property type="entry name" value="Helix-hairpin-Helix base-excision DNA repair enzymes (C-terminal)"/>
    <property type="match status" value="1"/>
</dbReference>
<evidence type="ECO:0000313" key="16">
    <source>
        <dbReference type="Proteomes" id="UP000000591"/>
    </source>
</evidence>
<keyword evidence="16" id="KW-1185">Reference proteome</keyword>
<evidence type="ECO:0000256" key="1">
    <source>
        <dbReference type="ARBA" id="ARBA00004123"/>
    </source>
</evidence>
<comment type="function">
    <text evidence="11">DNA repair enzyme that incises DNA at 8-oxoG residues. Excises 7,8-dihydro-8-oxoguanine and 2,6-diamino-4-hydroxy-5-N-methylformamidopyrimidine (FAPY) from damaged DNA. Has a beta-lyase activity that nicks DNA 3' to the lesion.</text>
</comment>
<dbReference type="KEGG" id="ago:AGOS_AER127C"/>
<evidence type="ECO:0000256" key="9">
    <source>
        <dbReference type="ARBA" id="ARBA00023268"/>
    </source>
</evidence>
<dbReference type="GO" id="GO:0005634">
    <property type="term" value="C:nucleus"/>
    <property type="evidence" value="ECO:0000318"/>
    <property type="project" value="GO_Central"/>
</dbReference>
<evidence type="ECO:0000259" key="14">
    <source>
        <dbReference type="SMART" id="SM00478"/>
    </source>
</evidence>
<dbReference type="FunFam" id="1.10.340.30:FF:000006">
    <property type="entry name" value="N-glycosylase/DNA lyase isoform X2"/>
    <property type="match status" value="1"/>
</dbReference>
<feature type="domain" description="HhH-GPD" evidence="14">
    <location>
        <begin position="129"/>
        <end position="302"/>
    </location>
</feature>
<dbReference type="OMA" id="ITKMCHS"/>
<keyword evidence="8" id="KW-0539">Nucleus</keyword>
<evidence type="ECO:0000313" key="15">
    <source>
        <dbReference type="EMBL" id="AAS52810.1"/>
    </source>
</evidence>
<dbReference type="GO" id="GO:0140078">
    <property type="term" value="F:class I DNA-(apurinic or apyrimidinic site) endonuclease activity"/>
    <property type="evidence" value="ECO:0007669"/>
    <property type="project" value="UniProtKB-EC"/>
</dbReference>
<dbReference type="SMART" id="SM00478">
    <property type="entry name" value="ENDO3c"/>
    <property type="match status" value="1"/>
</dbReference>
<dbReference type="InterPro" id="IPR012904">
    <property type="entry name" value="OGG_N"/>
</dbReference>
<dbReference type="InterPro" id="IPR052054">
    <property type="entry name" value="Oxidative_DNA_repair_enzyme"/>
</dbReference>
<dbReference type="HOGENOM" id="CLU_027543_3_1_1"/>
<keyword evidence="4" id="KW-0227">DNA damage</keyword>
<dbReference type="GO" id="GO:0034039">
    <property type="term" value="F:8-oxo-7,8-dihydroguanine DNA N-glycosylase activity"/>
    <property type="evidence" value="ECO:0000318"/>
    <property type="project" value="GO_Central"/>
</dbReference>
<dbReference type="InterPro" id="IPR023170">
    <property type="entry name" value="HhH_base_excis_C"/>
</dbReference>
<evidence type="ECO:0000256" key="4">
    <source>
        <dbReference type="ARBA" id="ARBA00022763"/>
    </source>
</evidence>
<keyword evidence="10" id="KW-0326">Glycosidase</keyword>
<proteinExistence type="inferred from homology"/>
<name>Q756Y7_EREGS</name>
<dbReference type="SUPFAM" id="SSF55945">
    <property type="entry name" value="TATA-box binding protein-like"/>
    <property type="match status" value="1"/>
</dbReference>
<evidence type="ECO:0000256" key="12">
    <source>
        <dbReference type="ARBA" id="ARBA00044632"/>
    </source>
</evidence>
<comment type="similarity">
    <text evidence="2">Belongs to the type-1 OGG1 family.</text>
</comment>
<dbReference type="EMBL" id="AE016818">
    <property type="protein sequence ID" value="AAS52810.1"/>
    <property type="molecule type" value="Genomic_DNA"/>
</dbReference>
<dbReference type="Gene3D" id="1.10.340.30">
    <property type="entry name" value="Hypothetical protein, domain 2"/>
    <property type="match status" value="1"/>
</dbReference>
<dbReference type="STRING" id="284811.Q756Y7"/>
<sequence>MKFNRLIFPKGEIVLDHVLQCGQAFRWIWNHEKRYYSASMLLNDKLGYRIIVLKQPDQCSIEFSVAGNKDDDCSGAARQWLMRYLRMEVNLEALLAEWQKADTRFIGKTHRGVRILRQEPWETLCSFICSSNNNIGRITKMCHALCSQYGSFLGELDGTPYYSFPTSKQLMEGASEDALRDLGFGYRAKYIMAAAEWMDSSKPAHMSDTEHLESWLDMISREEIRQRFMEVPGVGPKVADCVCLMGMQMDDHVPVDVHINRIAQRDYKFNASAAKIAALKARYKDLPSVRKKLNMELELVREMFIQKWGPYAGWAQGVLFAQEINKSDTATKQGPASNQEVAVAKRKVEEKDFLHEAGSEAAVVEVALDGVEFSASGRPLRTASKRIRYST</sequence>
<dbReference type="FunCoup" id="Q756Y7">
    <property type="interactions" value="625"/>
</dbReference>
<reference evidence="16" key="2">
    <citation type="journal article" date="2013" name="G3 (Bethesda)">
        <title>Genomes of Ashbya fungi isolated from insects reveal four mating-type loci, numerous translocations, lack of transposons, and distinct gene duplications.</title>
        <authorList>
            <person name="Dietrich F.S."/>
            <person name="Voegeli S."/>
            <person name="Kuo S."/>
            <person name="Philippsen P."/>
        </authorList>
    </citation>
    <scope>GENOME REANNOTATION</scope>
    <source>
        <strain evidence="16">ATCC 10895 / CBS 109.51 / FGSC 9923 / NRRL Y-1056</strain>
    </source>
</reference>
<dbReference type="CDD" id="cd00056">
    <property type="entry name" value="ENDO3c"/>
    <property type="match status" value="1"/>
</dbReference>